<comment type="subcellular location">
    <subcellularLocation>
        <location evidence="1">Nucleus</location>
    </subcellularLocation>
</comment>
<keyword evidence="4" id="KW-0539">Nucleus</keyword>
<evidence type="ECO:0000313" key="8">
    <source>
        <dbReference type="Proteomes" id="UP001303046"/>
    </source>
</evidence>
<reference evidence="7 8" key="1">
    <citation type="submission" date="2023-08" db="EMBL/GenBank/DDBJ databases">
        <title>A Necator americanus chromosomal reference genome.</title>
        <authorList>
            <person name="Ilik V."/>
            <person name="Petrzelkova K.J."/>
            <person name="Pardy F."/>
            <person name="Fuh T."/>
            <person name="Niatou-Singa F.S."/>
            <person name="Gouil Q."/>
            <person name="Baker L."/>
            <person name="Ritchie M.E."/>
            <person name="Jex A.R."/>
            <person name="Gazzola D."/>
            <person name="Li H."/>
            <person name="Toshio Fujiwara R."/>
            <person name="Zhan B."/>
            <person name="Aroian R.V."/>
            <person name="Pafco B."/>
            <person name="Schwarz E.M."/>
        </authorList>
    </citation>
    <scope>NUCLEOTIDE SEQUENCE [LARGE SCALE GENOMIC DNA]</scope>
    <source>
        <strain evidence="7 8">Aroian</strain>
        <tissue evidence="7">Whole animal</tissue>
    </source>
</reference>
<feature type="compositionally biased region" description="Basic and acidic residues" evidence="5">
    <location>
        <begin position="392"/>
        <end position="415"/>
    </location>
</feature>
<dbReference type="EMBL" id="JAVFWL010000001">
    <property type="protein sequence ID" value="KAK6728409.1"/>
    <property type="molecule type" value="Genomic_DNA"/>
</dbReference>
<sequence>MCAAEKEKSSAPKGTKVVLRRLPRDMTEAELMTKLGQTPPSIYTYFVPADKEMEPFAYSRCYFTFVKNSEVLEFSRKWNGYRFADSNGNYSAAMVELTSNDRIPRKPRSDVAKDPKCGTIENEIEYKQFMHDLEVEYEMARLSLDEQLLHAQQLRLDAKASAVQPTPLTQYIIKEMEAKAQRKAERRRAGRSGFDRYDAPNAERKGGVLEIKNSSRGWGPRSLRSNAVEDKEKGKTENNNKDTGKETGTKEEEPVDHLARLFANAKKMPVTTEPREKKPVSSSGKFEKQSLKLRRERGKGKPESAVEKKEDGGEKAVESHKGSEDSEAKGTMGLDSPLKKVPPPKRDPAERQRRREGQTSRPVKKPSERLLAALGAATASSRSAAASSNSDFKSKKYSERNRRKDESEKDEKDSADVPNAS</sequence>
<dbReference type="PANTHER" id="PTHR13112">
    <property type="entry name" value="UPF3 REGULATOR OF NONSENSE TRANSCRIPTS-LIKE PROTEIN"/>
    <property type="match status" value="1"/>
</dbReference>
<dbReference type="InterPro" id="IPR039722">
    <property type="entry name" value="Upf3"/>
</dbReference>
<feature type="compositionally biased region" description="Low complexity" evidence="5">
    <location>
        <begin position="370"/>
        <end position="390"/>
    </location>
</feature>
<dbReference type="InterPro" id="IPR035979">
    <property type="entry name" value="RBD_domain_sf"/>
</dbReference>
<dbReference type="PANTHER" id="PTHR13112:SF0">
    <property type="entry name" value="FI21285P1"/>
    <property type="match status" value="1"/>
</dbReference>
<feature type="compositionally biased region" description="Basic and acidic residues" evidence="5">
    <location>
        <begin position="273"/>
        <end position="290"/>
    </location>
</feature>
<feature type="compositionally biased region" description="Basic and acidic residues" evidence="5">
    <location>
        <begin position="227"/>
        <end position="259"/>
    </location>
</feature>
<keyword evidence="3" id="KW-0866">Nonsense-mediated mRNA decay</keyword>
<dbReference type="Proteomes" id="UP001303046">
    <property type="component" value="Unassembled WGS sequence"/>
</dbReference>
<dbReference type="Gene3D" id="3.30.70.330">
    <property type="match status" value="1"/>
</dbReference>
<protein>
    <recommendedName>
        <fullName evidence="6">UPF3 domain-containing protein</fullName>
    </recommendedName>
</protein>
<feature type="domain" description="UPF3" evidence="6">
    <location>
        <begin position="14"/>
        <end position="175"/>
    </location>
</feature>
<evidence type="ECO:0000256" key="1">
    <source>
        <dbReference type="ARBA" id="ARBA00004123"/>
    </source>
</evidence>
<feature type="compositionally biased region" description="Basic and acidic residues" evidence="5">
    <location>
        <begin position="299"/>
        <end position="328"/>
    </location>
</feature>
<dbReference type="InterPro" id="IPR012677">
    <property type="entry name" value="Nucleotide-bd_a/b_plait_sf"/>
</dbReference>
<gene>
    <name evidence="7" type="primary">Necator_chrI.g1949</name>
    <name evidence="7" type="ORF">RB195_005823</name>
</gene>
<feature type="compositionally biased region" description="Basic and acidic residues" evidence="5">
    <location>
        <begin position="193"/>
        <end position="207"/>
    </location>
</feature>
<name>A0ABR1BPQ7_NECAM</name>
<evidence type="ECO:0000256" key="2">
    <source>
        <dbReference type="ARBA" id="ARBA00005991"/>
    </source>
</evidence>
<feature type="compositionally biased region" description="Basic and acidic residues" evidence="5">
    <location>
        <begin position="344"/>
        <end position="358"/>
    </location>
</feature>
<comment type="caution">
    <text evidence="7">The sequence shown here is derived from an EMBL/GenBank/DDBJ whole genome shotgun (WGS) entry which is preliminary data.</text>
</comment>
<evidence type="ECO:0000256" key="3">
    <source>
        <dbReference type="ARBA" id="ARBA00023161"/>
    </source>
</evidence>
<evidence type="ECO:0000256" key="4">
    <source>
        <dbReference type="ARBA" id="ARBA00023242"/>
    </source>
</evidence>
<dbReference type="Pfam" id="PF03467">
    <property type="entry name" value="Smg4_UPF3"/>
    <property type="match status" value="1"/>
</dbReference>
<dbReference type="InterPro" id="IPR005120">
    <property type="entry name" value="UPF3_dom"/>
</dbReference>
<evidence type="ECO:0000259" key="6">
    <source>
        <dbReference type="Pfam" id="PF03467"/>
    </source>
</evidence>
<comment type="similarity">
    <text evidence="2">Belongs to the RENT3 family.</text>
</comment>
<organism evidence="7 8">
    <name type="scientific">Necator americanus</name>
    <name type="common">Human hookworm</name>
    <dbReference type="NCBI Taxonomy" id="51031"/>
    <lineage>
        <taxon>Eukaryota</taxon>
        <taxon>Metazoa</taxon>
        <taxon>Ecdysozoa</taxon>
        <taxon>Nematoda</taxon>
        <taxon>Chromadorea</taxon>
        <taxon>Rhabditida</taxon>
        <taxon>Rhabditina</taxon>
        <taxon>Rhabditomorpha</taxon>
        <taxon>Strongyloidea</taxon>
        <taxon>Ancylostomatidae</taxon>
        <taxon>Bunostominae</taxon>
        <taxon>Necator</taxon>
    </lineage>
</organism>
<evidence type="ECO:0000256" key="5">
    <source>
        <dbReference type="SAM" id="MobiDB-lite"/>
    </source>
</evidence>
<proteinExistence type="inferred from homology"/>
<evidence type="ECO:0000313" key="7">
    <source>
        <dbReference type="EMBL" id="KAK6728409.1"/>
    </source>
</evidence>
<feature type="region of interest" description="Disordered" evidence="5">
    <location>
        <begin position="183"/>
        <end position="421"/>
    </location>
</feature>
<dbReference type="SUPFAM" id="SSF54928">
    <property type="entry name" value="RNA-binding domain, RBD"/>
    <property type="match status" value="1"/>
</dbReference>
<accession>A0ABR1BPQ7</accession>
<keyword evidence="8" id="KW-1185">Reference proteome</keyword>
<dbReference type="CDD" id="cd12455">
    <property type="entry name" value="RRM_like_Smg4_UPF3"/>
    <property type="match status" value="1"/>
</dbReference>